<sequence>MILIADSGSSKCDWVLYDNITNDLSRTRTKGLNPNILSGEKIAKLLCKNKELFSIRKIVEKVYFYGAGCGTSKSQEKVKEVLNTHFSNAITVTVKEDLMAAVLATTNEPAIIAILGTGSNCCYYDGKTIQTKIPSLGYVIMDEASGNYFGKELLRSYYYNQLPFDLRVSLEQSFKLEPQKVLDKIYNSKYPNKYLASFARFLILNVEHPFVIEMLRKGIKAFIQNHILTYSNEFKNVPIHFVGSIAYHTQSLIKEELEKFGLKAKSFVRRPVESLIENIVEIENSIENKSKRITM</sequence>
<dbReference type="SUPFAM" id="SSF53067">
    <property type="entry name" value="Actin-like ATPase domain"/>
    <property type="match status" value="2"/>
</dbReference>
<dbReference type="EMBL" id="CAXIXY010000005">
    <property type="protein sequence ID" value="CAL2089464.1"/>
    <property type="molecule type" value="Genomic_DNA"/>
</dbReference>
<name>A0ABM9P333_9FLAO</name>
<dbReference type="Gene3D" id="1.10.720.160">
    <property type="match status" value="1"/>
</dbReference>
<dbReference type="InterPro" id="IPR043129">
    <property type="entry name" value="ATPase_NBD"/>
</dbReference>
<evidence type="ECO:0000313" key="1">
    <source>
        <dbReference type="EMBL" id="CAL2089464.1"/>
    </source>
</evidence>
<proteinExistence type="predicted"/>
<organism evidence="1 2">
    <name type="scientific">Tenacibaculum platacis</name>
    <dbReference type="NCBI Taxonomy" id="3137852"/>
    <lineage>
        <taxon>Bacteria</taxon>
        <taxon>Pseudomonadati</taxon>
        <taxon>Bacteroidota</taxon>
        <taxon>Flavobacteriia</taxon>
        <taxon>Flavobacteriales</taxon>
        <taxon>Flavobacteriaceae</taxon>
        <taxon>Tenacibaculum</taxon>
    </lineage>
</organism>
<keyword evidence="2" id="KW-1185">Reference proteome</keyword>
<dbReference type="Proteomes" id="UP001497416">
    <property type="component" value="Unassembled WGS sequence"/>
</dbReference>
<dbReference type="InterPro" id="IPR052519">
    <property type="entry name" value="Euk-type_GlcNAc_Kinase"/>
</dbReference>
<keyword evidence="1" id="KW-0808">Transferase</keyword>
<evidence type="ECO:0000313" key="2">
    <source>
        <dbReference type="Proteomes" id="UP001497416"/>
    </source>
</evidence>
<dbReference type="RefSeq" id="WP_348712720.1">
    <property type="nucleotide sequence ID" value="NZ_CAXIXY010000005.1"/>
</dbReference>
<protein>
    <submittedName>
        <fullName evidence="1">N-acetylglucosamine kinase</fullName>
    </submittedName>
</protein>
<dbReference type="CDD" id="cd24079">
    <property type="entry name" value="ASKHA_NBD_PG1100-like"/>
    <property type="match status" value="1"/>
</dbReference>
<keyword evidence="1" id="KW-0418">Kinase</keyword>
<dbReference type="GO" id="GO:0016301">
    <property type="term" value="F:kinase activity"/>
    <property type="evidence" value="ECO:0007669"/>
    <property type="project" value="UniProtKB-KW"/>
</dbReference>
<dbReference type="PANTHER" id="PTHR43190">
    <property type="entry name" value="N-ACETYL-D-GLUCOSAMINE KINASE"/>
    <property type="match status" value="1"/>
</dbReference>
<dbReference type="PANTHER" id="PTHR43190:SF3">
    <property type="entry name" value="N-ACETYL-D-GLUCOSAMINE KINASE"/>
    <property type="match status" value="1"/>
</dbReference>
<dbReference type="Gene3D" id="3.30.420.40">
    <property type="match status" value="2"/>
</dbReference>
<gene>
    <name evidence="1" type="ORF">T190607A01A_30326</name>
</gene>
<comment type="caution">
    <text evidence="1">The sequence shown here is derived from an EMBL/GenBank/DDBJ whole genome shotgun (WGS) entry which is preliminary data.</text>
</comment>
<reference evidence="1 2" key="1">
    <citation type="submission" date="2024-05" db="EMBL/GenBank/DDBJ databases">
        <authorList>
            <person name="Duchaud E."/>
        </authorList>
    </citation>
    <scope>NUCLEOTIDE SEQUENCE [LARGE SCALE GENOMIC DNA]</scope>
    <source>
        <strain evidence="1">Ena-SAMPLE-TAB-13-05-2024-13:56:06:370-140302</strain>
    </source>
</reference>
<accession>A0ABM9P333</accession>